<organism evidence="1 2">
    <name type="scientific">Sulfobacillus benefaciens</name>
    <dbReference type="NCBI Taxonomy" id="453960"/>
    <lineage>
        <taxon>Bacteria</taxon>
        <taxon>Bacillati</taxon>
        <taxon>Bacillota</taxon>
        <taxon>Clostridia</taxon>
        <taxon>Eubacteriales</taxon>
        <taxon>Clostridiales Family XVII. Incertae Sedis</taxon>
        <taxon>Sulfobacillus</taxon>
    </lineage>
</organism>
<feature type="non-terminal residue" evidence="1">
    <location>
        <position position="1"/>
    </location>
</feature>
<gene>
    <name evidence="1" type="ORF">C7B46_15595</name>
</gene>
<sequence length="84" mass="9669">LRGTDLRQLYSQRVCQKPPSHSLITDESMVTFVQDVRRTIDVRIQCAPVFRAVQSTFDSFTTKFNVLVIAVPDRDWITVNTNII</sequence>
<proteinExistence type="predicted"/>
<dbReference type="Proteomes" id="UP000242972">
    <property type="component" value="Unassembled WGS sequence"/>
</dbReference>
<evidence type="ECO:0000313" key="2">
    <source>
        <dbReference type="Proteomes" id="UP000242972"/>
    </source>
</evidence>
<evidence type="ECO:0000313" key="1">
    <source>
        <dbReference type="EMBL" id="PSR32111.1"/>
    </source>
</evidence>
<protein>
    <submittedName>
        <fullName evidence="1">Uncharacterized protein</fullName>
    </submittedName>
</protein>
<comment type="caution">
    <text evidence="1">The sequence shown here is derived from an EMBL/GenBank/DDBJ whole genome shotgun (WGS) entry which is preliminary data.</text>
</comment>
<name>A0A2T2XC61_9FIRM</name>
<reference evidence="1 2" key="1">
    <citation type="journal article" date="2014" name="BMC Genomics">
        <title>Comparison of environmental and isolate Sulfobacillus genomes reveals diverse carbon, sulfur, nitrogen, and hydrogen metabolisms.</title>
        <authorList>
            <person name="Justice N.B."/>
            <person name="Norman A."/>
            <person name="Brown C.T."/>
            <person name="Singh A."/>
            <person name="Thomas B.C."/>
            <person name="Banfield J.F."/>
        </authorList>
    </citation>
    <scope>NUCLEOTIDE SEQUENCE [LARGE SCALE GENOMIC DNA]</scope>
    <source>
        <strain evidence="1">AMDSBA4</strain>
    </source>
</reference>
<dbReference type="AlphaFoldDB" id="A0A2T2XC61"/>
<dbReference type="EMBL" id="PXYW01000051">
    <property type="protein sequence ID" value="PSR32111.1"/>
    <property type="molecule type" value="Genomic_DNA"/>
</dbReference>
<accession>A0A2T2XC61</accession>